<reference evidence="6" key="1">
    <citation type="journal article" date="2019" name="Int. J. Syst. Evol. Microbiol.">
        <title>The Global Catalogue of Microorganisms (GCM) 10K type strain sequencing project: providing services to taxonomists for standard genome sequencing and annotation.</title>
        <authorList>
            <consortium name="The Broad Institute Genomics Platform"/>
            <consortium name="The Broad Institute Genome Sequencing Center for Infectious Disease"/>
            <person name="Wu L."/>
            <person name="Ma J."/>
        </authorList>
    </citation>
    <scope>NUCLEOTIDE SEQUENCE [LARGE SCALE GENOMIC DNA]</scope>
    <source>
        <strain evidence="6">JCM 16704</strain>
    </source>
</reference>
<evidence type="ECO:0000256" key="1">
    <source>
        <dbReference type="ARBA" id="ARBA00004442"/>
    </source>
</evidence>
<dbReference type="Proteomes" id="UP001500101">
    <property type="component" value="Unassembled WGS sequence"/>
</dbReference>
<evidence type="ECO:0000259" key="4">
    <source>
        <dbReference type="Pfam" id="PF07715"/>
    </source>
</evidence>
<evidence type="ECO:0000256" key="3">
    <source>
        <dbReference type="ARBA" id="ARBA00023237"/>
    </source>
</evidence>
<name>A0ABP7Y524_9SPHI</name>
<comment type="caution">
    <text evidence="5">The sequence shown here is derived from an EMBL/GenBank/DDBJ whole genome shotgun (WGS) entry which is preliminary data.</text>
</comment>
<comment type="subcellular location">
    <subcellularLocation>
        <location evidence="1">Cell outer membrane</location>
    </subcellularLocation>
</comment>
<gene>
    <name evidence="5" type="ORF">GCM10022216_00290</name>
</gene>
<organism evidence="5 6">
    <name type="scientific">Sphingobacterium kyonggiense</name>
    <dbReference type="NCBI Taxonomy" id="714075"/>
    <lineage>
        <taxon>Bacteria</taxon>
        <taxon>Pseudomonadati</taxon>
        <taxon>Bacteroidota</taxon>
        <taxon>Sphingobacteriia</taxon>
        <taxon>Sphingobacteriales</taxon>
        <taxon>Sphingobacteriaceae</taxon>
        <taxon>Sphingobacterium</taxon>
    </lineage>
</organism>
<dbReference type="SUPFAM" id="SSF56935">
    <property type="entry name" value="Porins"/>
    <property type="match status" value="1"/>
</dbReference>
<keyword evidence="6" id="KW-1185">Reference proteome</keyword>
<dbReference type="Gene3D" id="2.60.40.1120">
    <property type="entry name" value="Carboxypeptidase-like, regulatory domain"/>
    <property type="match status" value="1"/>
</dbReference>
<dbReference type="Gene3D" id="2.40.170.20">
    <property type="entry name" value="TonB-dependent receptor, beta-barrel domain"/>
    <property type="match status" value="1"/>
</dbReference>
<proteinExistence type="predicted"/>
<dbReference type="InterPro" id="IPR036942">
    <property type="entry name" value="Beta-barrel_TonB_sf"/>
</dbReference>
<feature type="domain" description="TonB-dependent receptor plug" evidence="4">
    <location>
        <begin position="162"/>
        <end position="239"/>
    </location>
</feature>
<keyword evidence="3" id="KW-0998">Cell outer membrane</keyword>
<dbReference type="EMBL" id="BAAAZI010000001">
    <property type="protein sequence ID" value="GAA4130827.1"/>
    <property type="molecule type" value="Genomic_DNA"/>
</dbReference>
<dbReference type="Pfam" id="PF07715">
    <property type="entry name" value="Plug"/>
    <property type="match status" value="1"/>
</dbReference>
<dbReference type="Pfam" id="PF13715">
    <property type="entry name" value="CarbopepD_reg_2"/>
    <property type="match status" value="1"/>
</dbReference>
<dbReference type="Gene3D" id="2.170.130.10">
    <property type="entry name" value="TonB-dependent receptor, plug domain"/>
    <property type="match status" value="1"/>
</dbReference>
<accession>A0ABP7Y524</accession>
<dbReference type="InterPro" id="IPR008969">
    <property type="entry name" value="CarboxyPept-like_regulatory"/>
</dbReference>
<sequence>MAFLFLAMDICKVGIFNRFSLSVFTLIFFLFSHSNFAFSQEKVSISGYIKDANTGESLIAAVIRIPDLKLSGYTNNYGFYSLSVPTGTYQVEVSFVGYQTWVQQVEIADGKTLNIEMKPESNTIEEVVISGKKQDENVSSAQMGSLKFTMEEVKNIPVIFGERDILKTIQLLPGVASGGEGSSSFYVRGGAGDQNLILLDEATVYNASHLLGFFSTFNSDAVKDANLYKGGIPAQYGGRISSVMDINMLDGNSKRFSMEGGLGLIASRLKLEGPIVKDKSSFMLSGRRTYADMFLKLSKDETVNKSKLYFYDLNAKVNYKLDDKNTIYLSGYFGKDDLGYSDLFGFDWGNATATMRWNRVWNNQLFSNSTFIYSDFTYNVNVNNEDSEFTIASKIRNWNFKQDFSYYSSNNSVFKFGVNLLHQQIRPASLDAEDGSAVNTIKVDNRQGIEAAAYVSHEWKPWSNLSLIYGLRLNDFMVMGPGTFYDFDQDGEPVSEKQYGNEIIKHYLNVEPRLSLAYILSPKHSIKASFNRIAQNLHQLTNTTSSLPTDQYVVSSLNIKPQIADQVALGYFRNFAENQYEFSVETYYKNLNNQIDFRNGADLQANKYMEGDLLYGKGRAYGVEFLLRKNKGKLNGWIGYTLARSERQFDQINDGEWYAARQDRTHDISVVGIYQLSPKWNVGATFVFNTGNAITFPSGKYQVNGTTMFYYTERNGYRMPNYHRLDLSANYEPKSENKRFNSSWSFGLYNAYNRRNAYIIDFRESEQNPNVTEAYKIALFGIIPSVTWNFKF</sequence>
<dbReference type="InterPro" id="IPR037066">
    <property type="entry name" value="Plug_dom_sf"/>
</dbReference>
<protein>
    <submittedName>
        <fullName evidence="5">TonB-dependent receptor</fullName>
    </submittedName>
</protein>
<dbReference type="SUPFAM" id="SSF49464">
    <property type="entry name" value="Carboxypeptidase regulatory domain-like"/>
    <property type="match status" value="1"/>
</dbReference>
<dbReference type="InterPro" id="IPR012910">
    <property type="entry name" value="Plug_dom"/>
</dbReference>
<keyword evidence="5" id="KW-0675">Receptor</keyword>
<evidence type="ECO:0000256" key="2">
    <source>
        <dbReference type="ARBA" id="ARBA00023136"/>
    </source>
</evidence>
<evidence type="ECO:0000313" key="5">
    <source>
        <dbReference type="EMBL" id="GAA4130827.1"/>
    </source>
</evidence>
<keyword evidence="2" id="KW-0472">Membrane</keyword>
<evidence type="ECO:0000313" key="6">
    <source>
        <dbReference type="Proteomes" id="UP001500101"/>
    </source>
</evidence>